<dbReference type="NCBIfam" id="TIGR02481">
    <property type="entry name" value="hemeryth_dom"/>
    <property type="match status" value="1"/>
</dbReference>
<dbReference type="InterPro" id="IPR050669">
    <property type="entry name" value="Hemerythrin"/>
</dbReference>
<evidence type="ECO:0000256" key="4">
    <source>
        <dbReference type="ARBA" id="ARBA00023004"/>
    </source>
</evidence>
<dbReference type="RefSeq" id="WP_092500176.1">
    <property type="nucleotide sequence ID" value="NZ_FNFV01000003.1"/>
</dbReference>
<dbReference type="Pfam" id="PF01814">
    <property type="entry name" value="Hemerythrin"/>
    <property type="match status" value="1"/>
</dbReference>
<dbReference type="CDD" id="cd12107">
    <property type="entry name" value="Hemerythrin"/>
    <property type="match status" value="1"/>
</dbReference>
<gene>
    <name evidence="6" type="ORF">SAMN05216257_103425</name>
</gene>
<comment type="similarity">
    <text evidence="1">Belongs to the hemerythrin family.</text>
</comment>
<evidence type="ECO:0000313" key="6">
    <source>
        <dbReference type="EMBL" id="SDK61262.1"/>
    </source>
</evidence>
<organism evidence="6 7">
    <name type="scientific">Meinhardsimonia xiamenensis</name>
    <dbReference type="NCBI Taxonomy" id="990712"/>
    <lineage>
        <taxon>Bacteria</taxon>
        <taxon>Pseudomonadati</taxon>
        <taxon>Pseudomonadota</taxon>
        <taxon>Alphaproteobacteria</taxon>
        <taxon>Rhodobacterales</taxon>
        <taxon>Paracoccaceae</taxon>
        <taxon>Meinhardsimonia</taxon>
    </lineage>
</organism>
<dbReference type="InterPro" id="IPR012312">
    <property type="entry name" value="Hemerythrin-like"/>
</dbReference>
<evidence type="ECO:0000256" key="2">
    <source>
        <dbReference type="ARBA" id="ARBA00022621"/>
    </source>
</evidence>
<dbReference type="GO" id="GO:0046872">
    <property type="term" value="F:metal ion binding"/>
    <property type="evidence" value="ECO:0007669"/>
    <property type="project" value="UniProtKB-KW"/>
</dbReference>
<dbReference type="GO" id="GO:0005344">
    <property type="term" value="F:oxygen carrier activity"/>
    <property type="evidence" value="ECO:0007669"/>
    <property type="project" value="UniProtKB-KW"/>
</dbReference>
<dbReference type="EMBL" id="FNFV01000003">
    <property type="protein sequence ID" value="SDK61262.1"/>
    <property type="molecule type" value="Genomic_DNA"/>
</dbReference>
<keyword evidence="2" id="KW-0813">Transport</keyword>
<name>A0A1G9DBJ3_9RHOB</name>
<dbReference type="OrthoDB" id="7305302at2"/>
<protein>
    <submittedName>
        <fullName evidence="6">Methyl-accepting chemotaxis protein/hemerythrin</fullName>
    </submittedName>
</protein>
<dbReference type="Gene3D" id="1.20.120.50">
    <property type="entry name" value="Hemerythrin-like"/>
    <property type="match status" value="1"/>
</dbReference>
<feature type="domain" description="Hemerythrin-like" evidence="5">
    <location>
        <begin position="16"/>
        <end position="128"/>
    </location>
</feature>
<dbReference type="PROSITE" id="PS00550">
    <property type="entry name" value="HEMERYTHRINS"/>
    <property type="match status" value="1"/>
</dbReference>
<dbReference type="InterPro" id="IPR012827">
    <property type="entry name" value="Hemerythrin_metal-bd"/>
</dbReference>
<dbReference type="InterPro" id="IPR035938">
    <property type="entry name" value="Hemerythrin-like_sf"/>
</dbReference>
<evidence type="ECO:0000259" key="5">
    <source>
        <dbReference type="Pfam" id="PF01814"/>
    </source>
</evidence>
<reference evidence="7" key="1">
    <citation type="submission" date="2016-10" db="EMBL/GenBank/DDBJ databases">
        <authorList>
            <person name="Varghese N."/>
            <person name="Submissions S."/>
        </authorList>
    </citation>
    <scope>NUCLEOTIDE SEQUENCE [LARGE SCALE GENOMIC DNA]</scope>
    <source>
        <strain evidence="7">CGMCC 1.10789</strain>
    </source>
</reference>
<keyword evidence="7" id="KW-1185">Reference proteome</keyword>
<dbReference type="NCBIfam" id="NF033749">
    <property type="entry name" value="bact_hemeryth"/>
    <property type="match status" value="1"/>
</dbReference>
<keyword evidence="3" id="KW-0479">Metal-binding</keyword>
<dbReference type="STRING" id="990712.SAMN05216257_103425"/>
<dbReference type="InterPro" id="IPR016131">
    <property type="entry name" value="Haemerythrin_Fe_BS"/>
</dbReference>
<proteinExistence type="inferred from homology"/>
<keyword evidence="4" id="KW-0408">Iron</keyword>
<evidence type="ECO:0000313" key="7">
    <source>
        <dbReference type="Proteomes" id="UP000199328"/>
    </source>
</evidence>
<accession>A0A1G9DBJ3</accession>
<keyword evidence="2" id="KW-0561">Oxygen transport</keyword>
<evidence type="ECO:0000256" key="1">
    <source>
        <dbReference type="ARBA" id="ARBA00010587"/>
    </source>
</evidence>
<dbReference type="PANTHER" id="PTHR37164:SF1">
    <property type="entry name" value="BACTERIOHEMERYTHRIN"/>
    <property type="match status" value="1"/>
</dbReference>
<dbReference type="Proteomes" id="UP000199328">
    <property type="component" value="Unassembled WGS sequence"/>
</dbReference>
<dbReference type="AlphaFoldDB" id="A0A1G9DBJ3"/>
<dbReference type="PANTHER" id="PTHR37164">
    <property type="entry name" value="BACTERIOHEMERYTHRIN"/>
    <property type="match status" value="1"/>
</dbReference>
<evidence type="ECO:0000256" key="3">
    <source>
        <dbReference type="ARBA" id="ARBA00022723"/>
    </source>
</evidence>
<dbReference type="SUPFAM" id="SSF47188">
    <property type="entry name" value="Hemerythrin-like"/>
    <property type="match status" value="1"/>
</dbReference>
<sequence length="134" mass="14925">MAELVWRESFSVGDPAVDHEHRELIELVNAAARRIRAGAPAEEIDAAFGDLLAAVSGHFAHEERQMQRAGYPAYPEHKADHERLIDRLRELMDEAHEAPEAAAEATVEALAEWFEGHFATHDARLHGALGPHEH</sequence>